<dbReference type="Gene3D" id="1.50.10.150">
    <property type="entry name" value="Voltage-dependent anion channel"/>
    <property type="match status" value="1"/>
</dbReference>
<feature type="transmembrane region" description="Helical" evidence="6">
    <location>
        <begin position="105"/>
        <end position="127"/>
    </location>
</feature>
<organism evidence="7 8">
    <name type="scientific">Streptacidiphilus alkalitolerans</name>
    <dbReference type="NCBI Taxonomy" id="3342712"/>
    <lineage>
        <taxon>Bacteria</taxon>
        <taxon>Bacillati</taxon>
        <taxon>Actinomycetota</taxon>
        <taxon>Actinomycetes</taxon>
        <taxon>Kitasatosporales</taxon>
        <taxon>Streptomycetaceae</taxon>
        <taxon>Streptacidiphilus</taxon>
    </lineage>
</organism>
<dbReference type="RefSeq" id="WP_380552498.1">
    <property type="nucleotide sequence ID" value="NZ_JBHEZY010000004.1"/>
</dbReference>
<dbReference type="InterPro" id="IPR004695">
    <property type="entry name" value="SLAC1/Mae1/Ssu1/TehA"/>
</dbReference>
<feature type="region of interest" description="Disordered" evidence="5">
    <location>
        <begin position="316"/>
        <end position="335"/>
    </location>
</feature>
<feature type="transmembrane region" description="Helical" evidence="6">
    <location>
        <begin position="139"/>
        <end position="159"/>
    </location>
</feature>
<sequence length="335" mass="35488">MAAQRIPLNFFAMPFGLAGLAGSWQLASEYGRAPQAVATVLFAVAALVWAAVLAAYLRYLGRDRAGFGRDLLDPVAAPFASLAVITPMLLAVEGLYPHAPQAGRVLFDVFLALTVLLGAWFTGQWMYGGGLDLDRFHPGYFLPTVAGGLLASAGAAAVGQRRLAEAMFGLGIVCWLVLGSIILGRLFFRPRLPAPLMPTLAIEVAPAAVASLAYFALHGDHIDATAAFLGGYGLLMVLAQLRLLPGYLALPFMPSTWAFSFSWAAVATAALHWLNALRPSGYQVWQYLVLAAVSALVGAIALRTLVALRRHQLLPGQPQPQPSTGPSSAAEPVSR</sequence>
<dbReference type="InterPro" id="IPR038665">
    <property type="entry name" value="Voltage-dep_anion_channel_sf"/>
</dbReference>
<keyword evidence="4 6" id="KW-0472">Membrane</keyword>
<feature type="transmembrane region" description="Helical" evidence="6">
    <location>
        <begin position="6"/>
        <end position="24"/>
    </location>
</feature>
<evidence type="ECO:0000256" key="3">
    <source>
        <dbReference type="ARBA" id="ARBA00022989"/>
    </source>
</evidence>
<dbReference type="Proteomes" id="UP001592530">
    <property type="component" value="Unassembled WGS sequence"/>
</dbReference>
<dbReference type="EMBL" id="JBHEZY010000004">
    <property type="protein sequence ID" value="MFC1431647.1"/>
    <property type="molecule type" value="Genomic_DNA"/>
</dbReference>
<gene>
    <name evidence="7" type="ORF">ACEZDB_13435</name>
</gene>
<keyword evidence="3 6" id="KW-1133">Transmembrane helix</keyword>
<dbReference type="InterPro" id="IPR052951">
    <property type="entry name" value="Tellurite_res_ion_channel"/>
</dbReference>
<feature type="transmembrane region" description="Helical" evidence="6">
    <location>
        <begin position="287"/>
        <end position="308"/>
    </location>
</feature>
<proteinExistence type="predicted"/>
<feature type="transmembrane region" description="Helical" evidence="6">
    <location>
        <begin position="224"/>
        <end position="244"/>
    </location>
</feature>
<dbReference type="Pfam" id="PF03595">
    <property type="entry name" value="SLAC1"/>
    <property type="match status" value="1"/>
</dbReference>
<evidence type="ECO:0000256" key="5">
    <source>
        <dbReference type="SAM" id="MobiDB-lite"/>
    </source>
</evidence>
<evidence type="ECO:0000256" key="2">
    <source>
        <dbReference type="ARBA" id="ARBA00022692"/>
    </source>
</evidence>
<comment type="caution">
    <text evidence="7">The sequence shown here is derived from an EMBL/GenBank/DDBJ whole genome shotgun (WGS) entry which is preliminary data.</text>
</comment>
<evidence type="ECO:0000256" key="4">
    <source>
        <dbReference type="ARBA" id="ARBA00023136"/>
    </source>
</evidence>
<feature type="transmembrane region" description="Helical" evidence="6">
    <location>
        <begin position="200"/>
        <end position="217"/>
    </location>
</feature>
<evidence type="ECO:0000256" key="6">
    <source>
        <dbReference type="SAM" id="Phobius"/>
    </source>
</evidence>
<dbReference type="PANTHER" id="PTHR37955">
    <property type="entry name" value="TELLURITE RESISTANCE PROTEIN TEHA"/>
    <property type="match status" value="1"/>
</dbReference>
<feature type="transmembrane region" description="Helical" evidence="6">
    <location>
        <begin position="36"/>
        <end position="57"/>
    </location>
</feature>
<comment type="subcellular location">
    <subcellularLocation>
        <location evidence="1">Membrane</location>
        <topology evidence="1">Multi-pass membrane protein</topology>
    </subcellularLocation>
</comment>
<feature type="transmembrane region" description="Helical" evidence="6">
    <location>
        <begin position="256"/>
        <end position="275"/>
    </location>
</feature>
<name>A0ABV6X0Y9_9ACTN</name>
<dbReference type="PANTHER" id="PTHR37955:SF1">
    <property type="entry name" value="DEP DOMAIN-CONTAINING PROTEIN"/>
    <property type="match status" value="1"/>
</dbReference>
<accession>A0ABV6X0Y9</accession>
<reference evidence="7 8" key="1">
    <citation type="submission" date="2024-09" db="EMBL/GenBank/DDBJ databases">
        <authorList>
            <person name="Lee S.D."/>
        </authorList>
    </citation>
    <scope>NUCLEOTIDE SEQUENCE [LARGE SCALE GENOMIC DNA]</scope>
    <source>
        <strain evidence="7 8">N1-3</strain>
    </source>
</reference>
<feature type="transmembrane region" description="Helical" evidence="6">
    <location>
        <begin position="166"/>
        <end position="188"/>
    </location>
</feature>
<protein>
    <submittedName>
        <fullName evidence="7">TDT family transporter</fullName>
    </submittedName>
</protein>
<feature type="transmembrane region" description="Helical" evidence="6">
    <location>
        <begin position="77"/>
        <end position="96"/>
    </location>
</feature>
<evidence type="ECO:0000313" key="7">
    <source>
        <dbReference type="EMBL" id="MFC1431647.1"/>
    </source>
</evidence>
<evidence type="ECO:0000313" key="8">
    <source>
        <dbReference type="Proteomes" id="UP001592530"/>
    </source>
</evidence>
<evidence type="ECO:0000256" key="1">
    <source>
        <dbReference type="ARBA" id="ARBA00004141"/>
    </source>
</evidence>
<keyword evidence="2 6" id="KW-0812">Transmembrane</keyword>